<evidence type="ECO:0000256" key="8">
    <source>
        <dbReference type="ARBA" id="ARBA00023136"/>
    </source>
</evidence>
<keyword evidence="15" id="KW-1185">Reference proteome</keyword>
<dbReference type="Gene3D" id="3.30.465.10">
    <property type="match status" value="1"/>
</dbReference>
<dbReference type="AlphaFoldDB" id="A0A5Q2RMS7"/>
<dbReference type="PANTHER" id="PTHR43099">
    <property type="entry name" value="UPF0053 PROTEIN YRKA"/>
    <property type="match status" value="1"/>
</dbReference>
<accession>A0A5Q2RMS7</accession>
<dbReference type="Gene3D" id="3.10.580.10">
    <property type="entry name" value="CBS-domain"/>
    <property type="match status" value="1"/>
</dbReference>
<feature type="domain" description="CBS" evidence="12">
    <location>
        <begin position="285"/>
        <end position="342"/>
    </location>
</feature>
<comment type="similarity">
    <text evidence="2">Belongs to the UPF0053 family.</text>
</comment>
<dbReference type="InterPro" id="IPR016169">
    <property type="entry name" value="FAD-bd_PCMH_sub2"/>
</dbReference>
<dbReference type="InterPro" id="IPR036318">
    <property type="entry name" value="FAD-bd_PCMH-like_sf"/>
</dbReference>
<dbReference type="GO" id="GO:0005886">
    <property type="term" value="C:plasma membrane"/>
    <property type="evidence" value="ECO:0007669"/>
    <property type="project" value="UniProtKB-SubCell"/>
</dbReference>
<dbReference type="PROSITE" id="PS51371">
    <property type="entry name" value="CBS"/>
    <property type="match status" value="2"/>
</dbReference>
<keyword evidence="5" id="KW-0677">Repeat</keyword>
<evidence type="ECO:0000256" key="9">
    <source>
        <dbReference type="PROSITE-ProRule" id="PRU00703"/>
    </source>
</evidence>
<dbReference type="SMART" id="SM01091">
    <property type="entry name" value="CorC_HlyC"/>
    <property type="match status" value="1"/>
</dbReference>
<dbReference type="InterPro" id="IPR002550">
    <property type="entry name" value="CNNM"/>
</dbReference>
<evidence type="ECO:0000256" key="7">
    <source>
        <dbReference type="ARBA" id="ARBA00023122"/>
    </source>
</evidence>
<dbReference type="PROSITE" id="PS51846">
    <property type="entry name" value="CNNM"/>
    <property type="match status" value="1"/>
</dbReference>
<comment type="subcellular location">
    <subcellularLocation>
        <location evidence="1">Cell membrane</location>
        <topology evidence="1">Multi-pass membrane protein</topology>
    </subcellularLocation>
</comment>
<dbReference type="KEGG" id="atq:GH723_04960"/>
<keyword evidence="8 10" id="KW-0472">Membrane</keyword>
<evidence type="ECO:0000256" key="10">
    <source>
        <dbReference type="PROSITE-ProRule" id="PRU01193"/>
    </source>
</evidence>
<evidence type="ECO:0000256" key="5">
    <source>
        <dbReference type="ARBA" id="ARBA00022737"/>
    </source>
</evidence>
<dbReference type="InterPro" id="IPR005170">
    <property type="entry name" value="Transptr-assoc_dom"/>
</dbReference>
<dbReference type="CDD" id="cd04590">
    <property type="entry name" value="CBS_pair_CorC_HlyC_assoc"/>
    <property type="match status" value="1"/>
</dbReference>
<dbReference type="SMART" id="SM00116">
    <property type="entry name" value="CBS"/>
    <property type="match status" value="2"/>
</dbReference>
<dbReference type="InterPro" id="IPR000644">
    <property type="entry name" value="CBS_dom"/>
</dbReference>
<evidence type="ECO:0000259" key="12">
    <source>
        <dbReference type="PROSITE" id="PS51371"/>
    </source>
</evidence>
<evidence type="ECO:0000256" key="4">
    <source>
        <dbReference type="ARBA" id="ARBA00022692"/>
    </source>
</evidence>
<feature type="transmembrane region" description="Helical" evidence="11">
    <location>
        <begin position="6"/>
        <end position="30"/>
    </location>
</feature>
<evidence type="ECO:0000256" key="2">
    <source>
        <dbReference type="ARBA" id="ARBA00006337"/>
    </source>
</evidence>
<sequence>MSTPIALLIAVLLLAANGFFVAAEFALLAARRSRIEQLAAEGDRRAQHALAGLRELSLMLAGAQLGITMCSLGLGIIAEPAVASVFEDLLHDLVDLPSGVSHAIAFALALSIVVFLHMVVGEMAPKSWAIAHPEPSALLLARPFRLFAVVFRPFIRALNLAANGVVRLAGVEPQDELAMAHSSADLVLMLDEAAEEGSIEVDEHVLLARSLELSGLDAAAAMTPRPRVVSVAETATIDEIEQIAVATGRSRIVVVGTDLDHPVGVVHVRDVLTHRDGRDATAGDLATPVLVAPDGLPLELLFLRMREERRHLALVVDEHGIVLGLVTMEDVLEELIGEFEDETDRRARRVRRQGDGSYLAAGSLRIDEVASRIDVSIPEGDWDTLAGFLINQLGRVPTEGDAVDTATASFEVVAMDGVAVREVRIRRRARRGTTPDPSTPE</sequence>
<keyword evidence="6 10" id="KW-1133">Transmembrane helix</keyword>
<dbReference type="PANTHER" id="PTHR43099:SF5">
    <property type="entry name" value="HLYC_CORC FAMILY TRANSPORTER"/>
    <property type="match status" value="1"/>
</dbReference>
<dbReference type="Pfam" id="PF01595">
    <property type="entry name" value="CNNM"/>
    <property type="match status" value="1"/>
</dbReference>
<evidence type="ECO:0000313" key="14">
    <source>
        <dbReference type="EMBL" id="QGG94505.1"/>
    </source>
</evidence>
<feature type="domain" description="CNNM transmembrane" evidence="13">
    <location>
        <begin position="1"/>
        <end position="203"/>
    </location>
</feature>
<evidence type="ECO:0000313" key="15">
    <source>
        <dbReference type="Proteomes" id="UP000334019"/>
    </source>
</evidence>
<dbReference type="GO" id="GO:0050660">
    <property type="term" value="F:flavin adenine dinucleotide binding"/>
    <property type="evidence" value="ECO:0007669"/>
    <property type="project" value="InterPro"/>
</dbReference>
<name>A0A5Q2RMS7_9ACTN</name>
<feature type="domain" description="CBS" evidence="12">
    <location>
        <begin position="222"/>
        <end position="281"/>
    </location>
</feature>
<keyword evidence="3" id="KW-1003">Cell membrane</keyword>
<evidence type="ECO:0000256" key="11">
    <source>
        <dbReference type="SAM" id="Phobius"/>
    </source>
</evidence>
<feature type="transmembrane region" description="Helical" evidence="11">
    <location>
        <begin position="98"/>
        <end position="120"/>
    </location>
</feature>
<keyword evidence="4 10" id="KW-0812">Transmembrane</keyword>
<evidence type="ECO:0000259" key="13">
    <source>
        <dbReference type="PROSITE" id="PS51846"/>
    </source>
</evidence>
<dbReference type="InterPro" id="IPR046342">
    <property type="entry name" value="CBS_dom_sf"/>
</dbReference>
<dbReference type="Pfam" id="PF03471">
    <property type="entry name" value="CorC_HlyC"/>
    <property type="match status" value="1"/>
</dbReference>
<feature type="transmembrane region" description="Helical" evidence="11">
    <location>
        <begin position="51"/>
        <end position="78"/>
    </location>
</feature>
<evidence type="ECO:0000256" key="1">
    <source>
        <dbReference type="ARBA" id="ARBA00004651"/>
    </source>
</evidence>
<dbReference type="SUPFAM" id="SSF56176">
    <property type="entry name" value="FAD-binding/transporter-associated domain-like"/>
    <property type="match status" value="1"/>
</dbReference>
<keyword evidence="7 9" id="KW-0129">CBS domain</keyword>
<protein>
    <submittedName>
        <fullName evidence="14">DUF21 domain-containing protein</fullName>
    </submittedName>
</protein>
<dbReference type="InterPro" id="IPR044751">
    <property type="entry name" value="Ion_transp-like_CBS"/>
</dbReference>
<evidence type="ECO:0000256" key="3">
    <source>
        <dbReference type="ARBA" id="ARBA00022475"/>
    </source>
</evidence>
<dbReference type="EMBL" id="CP045851">
    <property type="protein sequence ID" value="QGG94505.1"/>
    <property type="molecule type" value="Genomic_DNA"/>
</dbReference>
<gene>
    <name evidence="14" type="ORF">GH723_04960</name>
</gene>
<organism evidence="14 15">
    <name type="scientific">Actinomarinicola tropica</name>
    <dbReference type="NCBI Taxonomy" id="2789776"/>
    <lineage>
        <taxon>Bacteria</taxon>
        <taxon>Bacillati</taxon>
        <taxon>Actinomycetota</taxon>
        <taxon>Acidimicrobiia</taxon>
        <taxon>Acidimicrobiales</taxon>
        <taxon>Iamiaceae</taxon>
        <taxon>Actinomarinicola</taxon>
    </lineage>
</organism>
<evidence type="ECO:0000256" key="6">
    <source>
        <dbReference type="ARBA" id="ARBA00022989"/>
    </source>
</evidence>
<dbReference type="SUPFAM" id="SSF54631">
    <property type="entry name" value="CBS-domain pair"/>
    <property type="match status" value="1"/>
</dbReference>
<proteinExistence type="inferred from homology"/>
<reference evidence="14 15" key="1">
    <citation type="submission" date="2019-11" db="EMBL/GenBank/DDBJ databases">
        <authorList>
            <person name="He Y."/>
        </authorList>
    </citation>
    <scope>NUCLEOTIDE SEQUENCE [LARGE SCALE GENOMIC DNA]</scope>
    <source>
        <strain evidence="14 15">SCSIO 58843</strain>
    </source>
</reference>
<dbReference type="Pfam" id="PF00571">
    <property type="entry name" value="CBS"/>
    <property type="match status" value="2"/>
</dbReference>
<dbReference type="InterPro" id="IPR051676">
    <property type="entry name" value="UPF0053_domain"/>
</dbReference>
<dbReference type="Proteomes" id="UP000334019">
    <property type="component" value="Chromosome"/>
</dbReference>